<dbReference type="Gene3D" id="1.10.443.10">
    <property type="entry name" value="Intergrase catalytic core"/>
    <property type="match status" value="1"/>
</dbReference>
<dbReference type="InterPro" id="IPR002104">
    <property type="entry name" value="Integrase_catalytic"/>
</dbReference>
<dbReference type="InterPro" id="IPR011010">
    <property type="entry name" value="DNA_brk_join_enz"/>
</dbReference>
<dbReference type="PROSITE" id="PS51898">
    <property type="entry name" value="TYR_RECOMBINASE"/>
    <property type="match status" value="1"/>
</dbReference>
<name>A0ABV3SIJ6_9HYPH</name>
<accession>A0ABV3SIJ6</accession>
<comment type="caution">
    <text evidence="3">The sequence shown here is derived from an EMBL/GenBank/DDBJ whole genome shotgun (WGS) entry which is preliminary data.</text>
</comment>
<dbReference type="Proteomes" id="UP001556692">
    <property type="component" value="Unassembled WGS sequence"/>
</dbReference>
<gene>
    <name evidence="3" type="ORF">ABGN05_09350</name>
</gene>
<dbReference type="InterPro" id="IPR013762">
    <property type="entry name" value="Integrase-like_cat_sf"/>
</dbReference>
<evidence type="ECO:0000256" key="1">
    <source>
        <dbReference type="ARBA" id="ARBA00023172"/>
    </source>
</evidence>
<reference evidence="3 4" key="1">
    <citation type="submission" date="2024-05" db="EMBL/GenBank/DDBJ databases">
        <authorList>
            <person name="Jiang F."/>
        </authorList>
    </citation>
    <scope>NUCLEOTIDE SEQUENCE [LARGE SCALE GENOMIC DNA]</scope>
    <source>
        <strain evidence="3 4">LZ166</strain>
    </source>
</reference>
<sequence length="222" mass="24608">MPARTLIERRNRALLAFAILTGGRDDAIASMSLKHVDINAGKIEQDARDVRTKNRKTFSTWFFPVGEKPRAIVEGRLETLETECLFGPDDPLFPATDMGLVNGKFAATGLSRSHWSNAGPIRRIFKDAFAAAGLPYSNPHSFRKTLARLGERRCTTPEEFKAWSQNLGYEQVLTTFTSYGNVASDRQAEIMRSFEKEAAKGPPLTPEAHAALQALLDANRPT</sequence>
<proteinExistence type="predicted"/>
<keyword evidence="1" id="KW-0233">DNA recombination</keyword>
<evidence type="ECO:0000259" key="2">
    <source>
        <dbReference type="PROSITE" id="PS51898"/>
    </source>
</evidence>
<organism evidence="3 4">
    <name type="scientific">Aquibium pacificus</name>
    <dbReference type="NCBI Taxonomy" id="3153579"/>
    <lineage>
        <taxon>Bacteria</taxon>
        <taxon>Pseudomonadati</taxon>
        <taxon>Pseudomonadota</taxon>
        <taxon>Alphaproteobacteria</taxon>
        <taxon>Hyphomicrobiales</taxon>
        <taxon>Phyllobacteriaceae</taxon>
        <taxon>Aquibium</taxon>
    </lineage>
</organism>
<evidence type="ECO:0000313" key="3">
    <source>
        <dbReference type="EMBL" id="MEX0405864.1"/>
    </source>
</evidence>
<dbReference type="RefSeq" id="WP_367953738.1">
    <property type="nucleotide sequence ID" value="NZ_JBDPGJ010000002.1"/>
</dbReference>
<protein>
    <recommendedName>
        <fullName evidence="2">Tyr recombinase domain-containing protein</fullName>
    </recommendedName>
</protein>
<keyword evidence="4" id="KW-1185">Reference proteome</keyword>
<feature type="domain" description="Tyr recombinase" evidence="2">
    <location>
        <begin position="1"/>
        <end position="192"/>
    </location>
</feature>
<dbReference type="SUPFAM" id="SSF56349">
    <property type="entry name" value="DNA breaking-rejoining enzymes"/>
    <property type="match status" value="1"/>
</dbReference>
<dbReference type="EMBL" id="JBDPGJ010000002">
    <property type="protein sequence ID" value="MEX0405864.1"/>
    <property type="molecule type" value="Genomic_DNA"/>
</dbReference>
<evidence type="ECO:0000313" key="4">
    <source>
        <dbReference type="Proteomes" id="UP001556692"/>
    </source>
</evidence>